<dbReference type="Proteomes" id="UP001209570">
    <property type="component" value="Unassembled WGS sequence"/>
</dbReference>
<protein>
    <submittedName>
        <fullName evidence="1">Uncharacterized protein</fullName>
    </submittedName>
</protein>
<reference evidence="1" key="1">
    <citation type="submission" date="2021-12" db="EMBL/GenBank/DDBJ databases">
        <title>Prjna785345.</title>
        <authorList>
            <person name="Rujirawat T."/>
            <person name="Krajaejun T."/>
        </authorList>
    </citation>
    <scope>NUCLEOTIDE SEQUENCE</scope>
    <source>
        <strain evidence="1">Pi057C3</strain>
    </source>
</reference>
<evidence type="ECO:0000313" key="2">
    <source>
        <dbReference type="Proteomes" id="UP001209570"/>
    </source>
</evidence>
<accession>A0AAD5LQY6</accession>
<organism evidence="1 2">
    <name type="scientific">Pythium insidiosum</name>
    <name type="common">Pythiosis disease agent</name>
    <dbReference type="NCBI Taxonomy" id="114742"/>
    <lineage>
        <taxon>Eukaryota</taxon>
        <taxon>Sar</taxon>
        <taxon>Stramenopiles</taxon>
        <taxon>Oomycota</taxon>
        <taxon>Peronosporomycetes</taxon>
        <taxon>Pythiales</taxon>
        <taxon>Pythiaceae</taxon>
        <taxon>Pythium</taxon>
    </lineage>
</organism>
<dbReference type="PANTHER" id="PTHR21274">
    <property type="entry name" value="MECKELIN"/>
    <property type="match status" value="1"/>
</dbReference>
<name>A0AAD5LQY6_PYTIN</name>
<dbReference type="EMBL" id="JAKCXM010002759">
    <property type="protein sequence ID" value="KAJ0389998.1"/>
    <property type="molecule type" value="Genomic_DNA"/>
</dbReference>
<gene>
    <name evidence="1" type="ORF">P43SY_011773</name>
</gene>
<comment type="caution">
    <text evidence="1">The sequence shown here is derived from an EMBL/GenBank/DDBJ whole genome shotgun (WGS) entry which is preliminary data.</text>
</comment>
<dbReference type="AlphaFoldDB" id="A0AAD5LQY6"/>
<evidence type="ECO:0000313" key="1">
    <source>
        <dbReference type="EMBL" id="KAJ0389998.1"/>
    </source>
</evidence>
<sequence length="170" mass="18220">MQLVRSPLDKTTLQCQCPSGFQRVESALFDVTHCVAPSRVATLSAKVNLNLATTISFATASGDGAGLVSLESDLLQDAFLLAASECYFFRSERQIRYCQALGNLCVLQHLDPKAAPCALLDLIQRSGRMTTANGISGWFVTLPFLSYATNAPSVLASTGIGMKVLPLYVV</sequence>
<dbReference type="GO" id="GO:0036038">
    <property type="term" value="C:MKS complex"/>
    <property type="evidence" value="ECO:0007669"/>
    <property type="project" value="InterPro"/>
</dbReference>
<keyword evidence="2" id="KW-1185">Reference proteome</keyword>
<dbReference type="PANTHER" id="PTHR21274:SF0">
    <property type="entry name" value="MECKELIN"/>
    <property type="match status" value="1"/>
</dbReference>
<dbReference type="InterPro" id="IPR019170">
    <property type="entry name" value="Meckelin"/>
</dbReference>
<dbReference type="GO" id="GO:0060271">
    <property type="term" value="P:cilium assembly"/>
    <property type="evidence" value="ECO:0007669"/>
    <property type="project" value="InterPro"/>
</dbReference>
<proteinExistence type="predicted"/>
<dbReference type="Pfam" id="PF09773">
    <property type="entry name" value="Meckelin"/>
    <property type="match status" value="1"/>
</dbReference>